<protein>
    <submittedName>
        <fullName evidence="2">Uncharacterized protein</fullName>
    </submittedName>
</protein>
<accession>A0A7X3FVV6</accession>
<organism evidence="2 3">
    <name type="scientific">Devosia marina</name>
    <dbReference type="NCBI Taxonomy" id="2683198"/>
    <lineage>
        <taxon>Bacteria</taxon>
        <taxon>Pseudomonadati</taxon>
        <taxon>Pseudomonadota</taxon>
        <taxon>Alphaproteobacteria</taxon>
        <taxon>Hyphomicrobiales</taxon>
        <taxon>Devosiaceae</taxon>
        <taxon>Devosia</taxon>
    </lineage>
</organism>
<keyword evidence="3" id="KW-1185">Reference proteome</keyword>
<proteinExistence type="predicted"/>
<feature type="transmembrane region" description="Helical" evidence="1">
    <location>
        <begin position="35"/>
        <end position="53"/>
    </location>
</feature>
<evidence type="ECO:0000313" key="3">
    <source>
        <dbReference type="Proteomes" id="UP000438106"/>
    </source>
</evidence>
<keyword evidence="1" id="KW-0472">Membrane</keyword>
<reference evidence="2 3" key="1">
    <citation type="submission" date="2019-12" db="EMBL/GenBank/DDBJ databases">
        <title>Devosia maris sp. nov., isolated from the deep seawater.</title>
        <authorList>
            <person name="Liu Y."/>
        </authorList>
    </citation>
    <scope>NUCLEOTIDE SEQUENCE [LARGE SCALE GENOMIC DNA]</scope>
    <source>
        <strain evidence="2 3">L53-10-65</strain>
    </source>
</reference>
<dbReference type="RefSeq" id="WP_133244454.1">
    <property type="nucleotide sequence ID" value="NZ_JAVKFR010000009.1"/>
</dbReference>
<dbReference type="EMBL" id="WQRF01000011">
    <property type="protein sequence ID" value="MVT00876.1"/>
    <property type="molecule type" value="Genomic_DNA"/>
</dbReference>
<evidence type="ECO:0000313" key="2">
    <source>
        <dbReference type="EMBL" id="MVT00876.1"/>
    </source>
</evidence>
<comment type="caution">
    <text evidence="2">The sequence shown here is derived from an EMBL/GenBank/DDBJ whole genome shotgun (WGS) entry which is preliminary data.</text>
</comment>
<feature type="transmembrane region" description="Helical" evidence="1">
    <location>
        <begin position="12"/>
        <end position="29"/>
    </location>
</feature>
<gene>
    <name evidence="2" type="ORF">GO014_17800</name>
</gene>
<name>A0A7X3FVV6_9HYPH</name>
<dbReference type="Proteomes" id="UP000438106">
    <property type="component" value="Unassembled WGS sequence"/>
</dbReference>
<keyword evidence="1" id="KW-0812">Transmembrane</keyword>
<keyword evidence="1" id="KW-1133">Transmembrane helix</keyword>
<evidence type="ECO:0000256" key="1">
    <source>
        <dbReference type="SAM" id="Phobius"/>
    </source>
</evidence>
<dbReference type="AlphaFoldDB" id="A0A7X3FVV6"/>
<sequence length="67" mass="6972">MSGMLTYLADNAANLLLNATFALSVYMIARLLKAGPSASIVFAAIPFGAILLLQNPAVPNRLIALLG</sequence>